<name>A0ACB6QEJ0_9PLEO</name>
<proteinExistence type="predicted"/>
<keyword evidence="2" id="KW-1185">Reference proteome</keyword>
<dbReference type="EMBL" id="MU003535">
    <property type="protein sequence ID" value="KAF2464556.1"/>
    <property type="molecule type" value="Genomic_DNA"/>
</dbReference>
<dbReference type="Proteomes" id="UP000799755">
    <property type="component" value="Unassembled WGS sequence"/>
</dbReference>
<evidence type="ECO:0000313" key="1">
    <source>
        <dbReference type="EMBL" id="KAF2464556.1"/>
    </source>
</evidence>
<comment type="caution">
    <text evidence="1">The sequence shown here is derived from an EMBL/GenBank/DDBJ whole genome shotgun (WGS) entry which is preliminary data.</text>
</comment>
<accession>A0ACB6QEJ0</accession>
<reference evidence="1" key="1">
    <citation type="journal article" date="2020" name="Stud. Mycol.">
        <title>101 Dothideomycetes genomes: a test case for predicting lifestyles and emergence of pathogens.</title>
        <authorList>
            <person name="Haridas S."/>
            <person name="Albert R."/>
            <person name="Binder M."/>
            <person name="Bloem J."/>
            <person name="Labutti K."/>
            <person name="Salamov A."/>
            <person name="Andreopoulos B."/>
            <person name="Baker S."/>
            <person name="Barry K."/>
            <person name="Bills G."/>
            <person name="Bluhm B."/>
            <person name="Cannon C."/>
            <person name="Castanera R."/>
            <person name="Culley D."/>
            <person name="Daum C."/>
            <person name="Ezra D."/>
            <person name="Gonzalez J."/>
            <person name="Henrissat B."/>
            <person name="Kuo A."/>
            <person name="Liang C."/>
            <person name="Lipzen A."/>
            <person name="Lutzoni F."/>
            <person name="Magnuson J."/>
            <person name="Mondo S."/>
            <person name="Nolan M."/>
            <person name="Ohm R."/>
            <person name="Pangilinan J."/>
            <person name="Park H.-J."/>
            <person name="Ramirez L."/>
            <person name="Alfaro M."/>
            <person name="Sun H."/>
            <person name="Tritt A."/>
            <person name="Yoshinaga Y."/>
            <person name="Zwiers L.-H."/>
            <person name="Turgeon B."/>
            <person name="Goodwin S."/>
            <person name="Spatafora J."/>
            <person name="Crous P."/>
            <person name="Grigoriev I."/>
        </authorList>
    </citation>
    <scope>NUCLEOTIDE SEQUENCE</scope>
    <source>
        <strain evidence="1">ATCC 200398</strain>
    </source>
</reference>
<protein>
    <submittedName>
        <fullName evidence="1">Uncharacterized protein</fullName>
    </submittedName>
</protein>
<sequence length="76" mass="8966">MDPRSAEHGALLVSHRCLSVWGMWVNGWVLSVRSQNFLNFFWAEGVELQLRLYNLAFGIVCWITRWKKYAELKSLH</sequence>
<organism evidence="1 2">
    <name type="scientific">Lindgomyces ingoldianus</name>
    <dbReference type="NCBI Taxonomy" id="673940"/>
    <lineage>
        <taxon>Eukaryota</taxon>
        <taxon>Fungi</taxon>
        <taxon>Dikarya</taxon>
        <taxon>Ascomycota</taxon>
        <taxon>Pezizomycotina</taxon>
        <taxon>Dothideomycetes</taxon>
        <taxon>Pleosporomycetidae</taxon>
        <taxon>Pleosporales</taxon>
        <taxon>Lindgomycetaceae</taxon>
        <taxon>Lindgomyces</taxon>
    </lineage>
</organism>
<evidence type="ECO:0000313" key="2">
    <source>
        <dbReference type="Proteomes" id="UP000799755"/>
    </source>
</evidence>
<gene>
    <name evidence="1" type="ORF">BDR25DRAFT_95505</name>
</gene>